<dbReference type="EMBL" id="LRGB01000532">
    <property type="protein sequence ID" value="KZS18274.1"/>
    <property type="molecule type" value="Genomic_DNA"/>
</dbReference>
<comment type="caution">
    <text evidence="1">The sequence shown here is derived from an EMBL/GenBank/DDBJ whole genome shotgun (WGS) entry which is preliminary data.</text>
</comment>
<proteinExistence type="predicted"/>
<keyword evidence="2" id="KW-1185">Reference proteome</keyword>
<dbReference type="PANTHER" id="PTHR46954:SF1">
    <property type="entry name" value="C2H2-TYPE DOMAIN-CONTAINING PROTEIN"/>
    <property type="match status" value="1"/>
</dbReference>
<dbReference type="PANTHER" id="PTHR46954">
    <property type="entry name" value="C2H2-TYPE DOMAIN-CONTAINING PROTEIN"/>
    <property type="match status" value="1"/>
</dbReference>
<protein>
    <submittedName>
        <fullName evidence="1">Uncharacterized protein</fullName>
    </submittedName>
</protein>
<sequence length="148" mass="17180">MNLQPKQLRCRHQTVLNLCFFSIDGGPDENPRYPKVIEVCTHHFFKHDLDALFIATNAPGRSAYNLFERRMAPLSRKLCGLVLPYDNFGDHLDSQRRTTEEKLEKMNFPFAADIWSDVVIDSFPTITEYVNSDKFELEVEAIIKKNLD</sequence>
<dbReference type="OrthoDB" id="2433005at2759"/>
<evidence type="ECO:0000313" key="1">
    <source>
        <dbReference type="EMBL" id="KZS18274.1"/>
    </source>
</evidence>
<organism evidence="1 2">
    <name type="scientific">Daphnia magna</name>
    <dbReference type="NCBI Taxonomy" id="35525"/>
    <lineage>
        <taxon>Eukaryota</taxon>
        <taxon>Metazoa</taxon>
        <taxon>Ecdysozoa</taxon>
        <taxon>Arthropoda</taxon>
        <taxon>Crustacea</taxon>
        <taxon>Branchiopoda</taxon>
        <taxon>Diplostraca</taxon>
        <taxon>Cladocera</taxon>
        <taxon>Anomopoda</taxon>
        <taxon>Daphniidae</taxon>
        <taxon>Daphnia</taxon>
    </lineage>
</organism>
<evidence type="ECO:0000313" key="2">
    <source>
        <dbReference type="Proteomes" id="UP000076858"/>
    </source>
</evidence>
<gene>
    <name evidence="1" type="ORF">APZ42_015590</name>
</gene>
<accession>A0A162NUK2</accession>
<name>A0A162NUK2_9CRUS</name>
<dbReference type="AlphaFoldDB" id="A0A162NUK2"/>
<reference evidence="1 2" key="1">
    <citation type="submission" date="2016-03" db="EMBL/GenBank/DDBJ databases">
        <title>EvidentialGene: Evidence-directed Construction of Genes on Genomes.</title>
        <authorList>
            <person name="Gilbert D.G."/>
            <person name="Choi J.-H."/>
            <person name="Mockaitis K."/>
            <person name="Colbourne J."/>
            <person name="Pfrender M."/>
        </authorList>
    </citation>
    <scope>NUCLEOTIDE SEQUENCE [LARGE SCALE GENOMIC DNA]</scope>
    <source>
        <strain evidence="1 2">Xinb3</strain>
        <tissue evidence="1">Complete organism</tissue>
    </source>
</reference>
<dbReference type="Proteomes" id="UP000076858">
    <property type="component" value="Unassembled WGS sequence"/>
</dbReference>